<dbReference type="KEGG" id="run:DR864_03470"/>
<proteinExistence type="predicted"/>
<evidence type="ECO:0000313" key="2">
    <source>
        <dbReference type="Proteomes" id="UP000251993"/>
    </source>
</evidence>
<accession>A0A344TDY8</accession>
<name>A0A344TDY8_9BACT</name>
<dbReference type="RefSeq" id="WP_114065646.1">
    <property type="nucleotide sequence ID" value="NZ_CP030850.1"/>
</dbReference>
<keyword evidence="2" id="KW-1185">Reference proteome</keyword>
<sequence length="96" mass="11612">MTNELIEILKKVREKFVDNSDMIWTSYETAKEIRDELDSFIEQIKFGDNTCLENINMHFLPTSTFQEHSLQNGWTKEYLKLSEKFDRIYERMKNHS</sequence>
<dbReference type="AlphaFoldDB" id="A0A344TDY8"/>
<dbReference type="EMBL" id="CP030850">
    <property type="protein sequence ID" value="AXE16859.1"/>
    <property type="molecule type" value="Genomic_DNA"/>
</dbReference>
<dbReference type="OrthoDB" id="800014at2"/>
<gene>
    <name evidence="1" type="ORF">DR864_03470</name>
</gene>
<organism evidence="1 2">
    <name type="scientific">Runella rosea</name>
    <dbReference type="NCBI Taxonomy" id="2259595"/>
    <lineage>
        <taxon>Bacteria</taxon>
        <taxon>Pseudomonadati</taxon>
        <taxon>Bacteroidota</taxon>
        <taxon>Cytophagia</taxon>
        <taxon>Cytophagales</taxon>
        <taxon>Spirosomataceae</taxon>
        <taxon>Runella</taxon>
    </lineage>
</organism>
<evidence type="ECO:0000313" key="1">
    <source>
        <dbReference type="EMBL" id="AXE16859.1"/>
    </source>
</evidence>
<protein>
    <submittedName>
        <fullName evidence="1">Uncharacterized protein</fullName>
    </submittedName>
</protein>
<dbReference type="Proteomes" id="UP000251993">
    <property type="component" value="Chromosome"/>
</dbReference>
<reference evidence="1 2" key="1">
    <citation type="submission" date="2018-07" db="EMBL/GenBank/DDBJ databases">
        <title>Genome sequencing of Runella.</title>
        <authorList>
            <person name="Baek M.-G."/>
            <person name="Yi H."/>
        </authorList>
    </citation>
    <scope>NUCLEOTIDE SEQUENCE [LARGE SCALE GENOMIC DNA]</scope>
    <source>
        <strain evidence="1 2">HYN0085</strain>
    </source>
</reference>